<dbReference type="InterPro" id="IPR023214">
    <property type="entry name" value="HAD_sf"/>
</dbReference>
<feature type="region of interest" description="Disordered" evidence="1">
    <location>
        <begin position="161"/>
        <end position="188"/>
    </location>
</feature>
<evidence type="ECO:0000313" key="3">
    <source>
        <dbReference type="EMBL" id="CAB4739071.1"/>
    </source>
</evidence>
<proteinExistence type="predicted"/>
<dbReference type="EMBL" id="CAEZYW010000081">
    <property type="protein sequence ID" value="CAB4739071.1"/>
    <property type="molecule type" value="Genomic_DNA"/>
</dbReference>
<feature type="compositionally biased region" description="Low complexity" evidence="1">
    <location>
        <begin position="167"/>
        <end position="188"/>
    </location>
</feature>
<dbReference type="Pfam" id="PF25109">
    <property type="entry name" value="HAD_PNKP"/>
    <property type="match status" value="1"/>
</dbReference>
<accession>A0A6J6SVY9</accession>
<dbReference type="Gene3D" id="3.40.50.1000">
    <property type="entry name" value="HAD superfamily/HAD-like"/>
    <property type="match status" value="1"/>
</dbReference>
<evidence type="ECO:0000259" key="2">
    <source>
        <dbReference type="Pfam" id="PF25109"/>
    </source>
</evidence>
<protein>
    <submittedName>
        <fullName evidence="3">Unannotated protein</fullName>
    </submittedName>
</protein>
<feature type="domain" description="Polynucleotide kinase PNKP phosphatase" evidence="2">
    <location>
        <begin position="13"/>
        <end position="143"/>
    </location>
</feature>
<dbReference type="InterPro" id="IPR036412">
    <property type="entry name" value="HAD-like_sf"/>
</dbReference>
<evidence type="ECO:0000256" key="1">
    <source>
        <dbReference type="SAM" id="MobiDB-lite"/>
    </source>
</evidence>
<organism evidence="3">
    <name type="scientific">freshwater metagenome</name>
    <dbReference type="NCBI Taxonomy" id="449393"/>
    <lineage>
        <taxon>unclassified sequences</taxon>
        <taxon>metagenomes</taxon>
        <taxon>ecological metagenomes</taxon>
    </lineage>
</organism>
<gene>
    <name evidence="3" type="ORF">UFOPK2786_00669</name>
</gene>
<sequence>MSVTGIDRSVTGIVVFDIDGVLADGEHREHFLASRPKDWTSFFAFLCDDEPIERGIECLRALMVTNDCVLLSGRPERTRTATLAWLAACGVGQLPVYLRPDRDYRPAPQFKAEVLAALGGPDAVGLVIDDDERVVAALEAAGYPVEHFTCYDSHRAIPSACGRDSRPAATPPRNAAPSAPGSSSSLTR</sequence>
<dbReference type="InterPro" id="IPR056782">
    <property type="entry name" value="HAD_PNKP"/>
</dbReference>
<dbReference type="SUPFAM" id="SSF56784">
    <property type="entry name" value="HAD-like"/>
    <property type="match status" value="1"/>
</dbReference>
<dbReference type="AlphaFoldDB" id="A0A6J6SVY9"/>
<name>A0A6J6SVY9_9ZZZZ</name>
<reference evidence="3" key="1">
    <citation type="submission" date="2020-05" db="EMBL/GenBank/DDBJ databases">
        <authorList>
            <person name="Chiriac C."/>
            <person name="Salcher M."/>
            <person name="Ghai R."/>
            <person name="Kavagutti S V."/>
        </authorList>
    </citation>
    <scope>NUCLEOTIDE SEQUENCE</scope>
</reference>